<feature type="region of interest" description="Disordered" evidence="1">
    <location>
        <begin position="1"/>
        <end position="33"/>
    </location>
</feature>
<evidence type="ECO:0000313" key="2">
    <source>
        <dbReference type="EMBL" id="CAF1317120.1"/>
    </source>
</evidence>
<dbReference type="Proteomes" id="UP000663829">
    <property type="component" value="Unassembled WGS sequence"/>
</dbReference>
<dbReference type="OrthoDB" id="10050839at2759"/>
<comment type="caution">
    <text evidence="2">The sequence shown here is derived from an EMBL/GenBank/DDBJ whole genome shotgun (WGS) entry which is preliminary data.</text>
</comment>
<feature type="compositionally biased region" description="Acidic residues" evidence="1">
    <location>
        <begin position="21"/>
        <end position="33"/>
    </location>
</feature>
<dbReference type="EMBL" id="CAJOBC010045728">
    <property type="protein sequence ID" value="CAF4159900.1"/>
    <property type="molecule type" value="Genomic_DNA"/>
</dbReference>
<evidence type="ECO:0000313" key="3">
    <source>
        <dbReference type="EMBL" id="CAF4159900.1"/>
    </source>
</evidence>
<evidence type="ECO:0000313" key="4">
    <source>
        <dbReference type="Proteomes" id="UP000663829"/>
    </source>
</evidence>
<gene>
    <name evidence="2" type="ORF">GPM918_LOCUS29289</name>
    <name evidence="3" type="ORF">SRO942_LOCUS29859</name>
</gene>
<keyword evidence="4" id="KW-1185">Reference proteome</keyword>
<dbReference type="EMBL" id="CAJNOQ010013228">
    <property type="protein sequence ID" value="CAF1317120.1"/>
    <property type="molecule type" value="Genomic_DNA"/>
</dbReference>
<accession>A0A815EWI4</accession>
<proteinExistence type="predicted"/>
<reference evidence="2" key="1">
    <citation type="submission" date="2021-02" db="EMBL/GenBank/DDBJ databases">
        <authorList>
            <person name="Nowell W R."/>
        </authorList>
    </citation>
    <scope>NUCLEOTIDE SEQUENCE</scope>
</reference>
<organism evidence="2 4">
    <name type="scientific">Didymodactylos carnosus</name>
    <dbReference type="NCBI Taxonomy" id="1234261"/>
    <lineage>
        <taxon>Eukaryota</taxon>
        <taxon>Metazoa</taxon>
        <taxon>Spiralia</taxon>
        <taxon>Gnathifera</taxon>
        <taxon>Rotifera</taxon>
        <taxon>Eurotatoria</taxon>
        <taxon>Bdelloidea</taxon>
        <taxon>Philodinida</taxon>
        <taxon>Philodinidae</taxon>
        <taxon>Didymodactylos</taxon>
    </lineage>
</organism>
<sequence>MEFYGNNEVDDESCDSYASDDTSESDFDYDDPVDNLDELEVSDEDSNMYTEGLNSINESHITGGGFTSISLKELTPVPIKSLSMNDVMLTLQNAQRFYTLLSHRLPNLKKVSFNIYDSDYGREWKPSRIVDGKNKSTNRIVSLIYYFVDHLQELVSIRINFYNNDIVGETPYFPHLF</sequence>
<evidence type="ECO:0000256" key="1">
    <source>
        <dbReference type="SAM" id="MobiDB-lite"/>
    </source>
</evidence>
<protein>
    <submittedName>
        <fullName evidence="2">Uncharacterized protein</fullName>
    </submittedName>
</protein>
<name>A0A815EWI4_9BILA</name>
<dbReference type="Proteomes" id="UP000681722">
    <property type="component" value="Unassembled WGS sequence"/>
</dbReference>
<dbReference type="AlphaFoldDB" id="A0A815EWI4"/>